<keyword evidence="5 8" id="KW-1133">Transmembrane helix</keyword>
<evidence type="ECO:0000256" key="6">
    <source>
        <dbReference type="ARBA" id="ARBA00023004"/>
    </source>
</evidence>
<dbReference type="PANTHER" id="PTHR10978:SF5">
    <property type="entry name" value="SUCCINATE DEHYDROGENASE CYTOCHROME B560 SUBUNIT, MITOCHONDRIAL"/>
    <property type="match status" value="1"/>
</dbReference>
<organism evidence="9 10">
    <name type="scientific">Paralvinella palmiformis</name>
    <dbReference type="NCBI Taxonomy" id="53620"/>
    <lineage>
        <taxon>Eukaryota</taxon>
        <taxon>Metazoa</taxon>
        <taxon>Spiralia</taxon>
        <taxon>Lophotrochozoa</taxon>
        <taxon>Annelida</taxon>
        <taxon>Polychaeta</taxon>
        <taxon>Sedentaria</taxon>
        <taxon>Canalipalpata</taxon>
        <taxon>Terebellida</taxon>
        <taxon>Terebelliformia</taxon>
        <taxon>Alvinellidae</taxon>
        <taxon>Paralvinella</taxon>
    </lineage>
</organism>
<evidence type="ECO:0000256" key="1">
    <source>
        <dbReference type="ARBA" id="ARBA00004141"/>
    </source>
</evidence>
<accession>A0AAD9J556</accession>
<evidence type="ECO:0000256" key="7">
    <source>
        <dbReference type="ARBA" id="ARBA00023136"/>
    </source>
</evidence>
<sequence length="200" mass="22132">MQLGIGSILACSALTVFEPGTHDIRMTQQESTTHGVGIGTRTCLLGRQSLSLVNRSVPMATTAHQEMKDFWKKNQELGRPSSPWVIYRPHLPMLTSLTHRMTGIAMGVALYGISIGLFVAPGDFPSYMEFVKSLQLSPIILFPFKTVMAFPLVYHYMNGIRHLTWDAGRGFKLATQYKTGWSIVGGSAFIAALLASMSYW</sequence>
<feature type="transmembrane region" description="Helical" evidence="8">
    <location>
        <begin position="101"/>
        <end position="120"/>
    </location>
</feature>
<dbReference type="CDD" id="cd03499">
    <property type="entry name" value="SQR_TypeC_SdhC"/>
    <property type="match status" value="1"/>
</dbReference>
<dbReference type="GO" id="GO:0006099">
    <property type="term" value="P:tricarboxylic acid cycle"/>
    <property type="evidence" value="ECO:0007669"/>
    <property type="project" value="InterPro"/>
</dbReference>
<dbReference type="Proteomes" id="UP001208570">
    <property type="component" value="Unassembled WGS sequence"/>
</dbReference>
<evidence type="ECO:0000313" key="10">
    <source>
        <dbReference type="Proteomes" id="UP001208570"/>
    </source>
</evidence>
<dbReference type="GO" id="GO:0009055">
    <property type="term" value="F:electron transfer activity"/>
    <property type="evidence" value="ECO:0007669"/>
    <property type="project" value="InterPro"/>
</dbReference>
<dbReference type="Pfam" id="PF01127">
    <property type="entry name" value="Sdh_cyt"/>
    <property type="match status" value="1"/>
</dbReference>
<comment type="caution">
    <text evidence="9">The sequence shown here is derived from an EMBL/GenBank/DDBJ whole genome shotgun (WGS) entry which is preliminary data.</text>
</comment>
<keyword evidence="2" id="KW-0349">Heme</keyword>
<dbReference type="GO" id="GO:0005739">
    <property type="term" value="C:mitochondrion"/>
    <property type="evidence" value="ECO:0007669"/>
    <property type="project" value="GOC"/>
</dbReference>
<dbReference type="NCBIfam" id="TIGR02970">
    <property type="entry name" value="succ_dehyd_cytB"/>
    <property type="match status" value="1"/>
</dbReference>
<dbReference type="InterPro" id="IPR014314">
    <property type="entry name" value="Succ_DH_cytb556"/>
</dbReference>
<evidence type="ECO:0000256" key="2">
    <source>
        <dbReference type="ARBA" id="ARBA00022617"/>
    </source>
</evidence>
<dbReference type="PROSITE" id="PS01001">
    <property type="entry name" value="SDH_CYT_2"/>
    <property type="match status" value="1"/>
</dbReference>
<dbReference type="SUPFAM" id="SSF81343">
    <property type="entry name" value="Fumarate reductase respiratory complex transmembrane subunits"/>
    <property type="match status" value="1"/>
</dbReference>
<evidence type="ECO:0000256" key="3">
    <source>
        <dbReference type="ARBA" id="ARBA00022692"/>
    </source>
</evidence>
<name>A0AAD9J556_9ANNE</name>
<evidence type="ECO:0000256" key="8">
    <source>
        <dbReference type="SAM" id="Phobius"/>
    </source>
</evidence>
<dbReference type="GO" id="GO:0046872">
    <property type="term" value="F:metal ion binding"/>
    <property type="evidence" value="ECO:0007669"/>
    <property type="project" value="UniProtKB-KW"/>
</dbReference>
<dbReference type="AlphaFoldDB" id="A0AAD9J556"/>
<keyword evidence="7 8" id="KW-0472">Membrane</keyword>
<protein>
    <recommendedName>
        <fullName evidence="11">Succinate dehydrogenase cytochrome b560 subunit, mitochondrial</fullName>
    </recommendedName>
</protein>
<keyword evidence="4" id="KW-0479">Metal-binding</keyword>
<keyword evidence="10" id="KW-1185">Reference proteome</keyword>
<proteinExistence type="predicted"/>
<keyword evidence="6" id="KW-0408">Iron</keyword>
<comment type="subcellular location">
    <subcellularLocation>
        <location evidence="1">Membrane</location>
        <topology evidence="1">Multi-pass membrane protein</topology>
    </subcellularLocation>
</comment>
<dbReference type="InterPro" id="IPR000701">
    <property type="entry name" value="SuccDH_FuR_B_TM-su"/>
</dbReference>
<dbReference type="EMBL" id="JAODUP010000616">
    <property type="protein sequence ID" value="KAK2146308.1"/>
    <property type="molecule type" value="Genomic_DNA"/>
</dbReference>
<dbReference type="Gene3D" id="1.20.5.540">
    <property type="entry name" value="Single helix bin"/>
    <property type="match status" value="1"/>
</dbReference>
<dbReference type="InterPro" id="IPR018495">
    <property type="entry name" value="Succ_DH_cyt_bsu_CS"/>
</dbReference>
<evidence type="ECO:0000256" key="5">
    <source>
        <dbReference type="ARBA" id="ARBA00022989"/>
    </source>
</evidence>
<dbReference type="GO" id="GO:0016020">
    <property type="term" value="C:membrane"/>
    <property type="evidence" value="ECO:0007669"/>
    <property type="project" value="UniProtKB-SubCell"/>
</dbReference>
<keyword evidence="3 8" id="KW-0812">Transmembrane</keyword>
<dbReference type="PANTHER" id="PTHR10978">
    <property type="entry name" value="SUCCINATE DEHYDROGENASE CYTOCHROME B560 SUBUNIT"/>
    <property type="match status" value="1"/>
</dbReference>
<evidence type="ECO:0000313" key="9">
    <source>
        <dbReference type="EMBL" id="KAK2146308.1"/>
    </source>
</evidence>
<gene>
    <name evidence="9" type="ORF">LSH36_616g00009</name>
</gene>
<dbReference type="GO" id="GO:0006121">
    <property type="term" value="P:mitochondrial electron transport, succinate to ubiquinone"/>
    <property type="evidence" value="ECO:0007669"/>
    <property type="project" value="TreeGrafter"/>
</dbReference>
<evidence type="ECO:0008006" key="11">
    <source>
        <dbReference type="Google" id="ProtNLM"/>
    </source>
</evidence>
<feature type="transmembrane region" description="Helical" evidence="8">
    <location>
        <begin position="140"/>
        <end position="158"/>
    </location>
</feature>
<reference evidence="9" key="1">
    <citation type="journal article" date="2023" name="Mol. Biol. Evol.">
        <title>Third-Generation Sequencing Reveals the Adaptive Role of the Epigenome in Three Deep-Sea Polychaetes.</title>
        <authorList>
            <person name="Perez M."/>
            <person name="Aroh O."/>
            <person name="Sun Y."/>
            <person name="Lan Y."/>
            <person name="Juniper S.K."/>
            <person name="Young C.R."/>
            <person name="Angers B."/>
            <person name="Qian P.Y."/>
        </authorList>
    </citation>
    <scope>NUCLEOTIDE SEQUENCE</scope>
    <source>
        <strain evidence="9">P08H-3</strain>
    </source>
</reference>
<evidence type="ECO:0000256" key="4">
    <source>
        <dbReference type="ARBA" id="ARBA00022723"/>
    </source>
</evidence>
<dbReference type="Gene3D" id="1.20.1300.10">
    <property type="entry name" value="Fumarate reductase/succinate dehydrogenase, transmembrane subunit"/>
    <property type="match status" value="1"/>
</dbReference>
<dbReference type="InterPro" id="IPR034804">
    <property type="entry name" value="SQR/QFR_C/D"/>
</dbReference>
<feature type="transmembrane region" description="Helical" evidence="8">
    <location>
        <begin position="179"/>
        <end position="199"/>
    </location>
</feature>